<dbReference type="PANTHER" id="PTHR43514:SF4">
    <property type="entry name" value="ABC TRANSPORTER I FAMILY MEMBER 10"/>
    <property type="match status" value="1"/>
</dbReference>
<evidence type="ECO:0000259" key="6">
    <source>
        <dbReference type="PROSITE" id="PS51866"/>
    </source>
</evidence>
<dbReference type="SUPFAM" id="SSF52540">
    <property type="entry name" value="P-loop containing nucleoside triphosphate hydrolases"/>
    <property type="match status" value="1"/>
</dbReference>
<dbReference type="InterPro" id="IPR050334">
    <property type="entry name" value="Molybdenum_import_ModC"/>
</dbReference>
<dbReference type="SUPFAM" id="SSF50331">
    <property type="entry name" value="MOP-like"/>
    <property type="match status" value="1"/>
</dbReference>
<evidence type="ECO:0000256" key="1">
    <source>
        <dbReference type="ARBA" id="ARBA00022448"/>
    </source>
</evidence>
<dbReference type="InterPro" id="IPR004606">
    <property type="entry name" value="Mop_domain"/>
</dbReference>
<accession>A0ABR8LH04</accession>
<evidence type="ECO:0000313" key="7">
    <source>
        <dbReference type="EMBL" id="MBD3584246.1"/>
    </source>
</evidence>
<evidence type="ECO:0000313" key="8">
    <source>
        <dbReference type="Proteomes" id="UP000624419"/>
    </source>
</evidence>
<dbReference type="InterPro" id="IPR003593">
    <property type="entry name" value="AAA+_ATPase"/>
</dbReference>
<comment type="caution">
    <text evidence="7">The sequence shown here is derived from an EMBL/GenBank/DDBJ whole genome shotgun (WGS) entry which is preliminary data.</text>
</comment>
<evidence type="ECO:0000259" key="5">
    <source>
        <dbReference type="PROSITE" id="PS50893"/>
    </source>
</evidence>
<proteinExistence type="predicted"/>
<keyword evidence="4" id="KW-0500">Molybdenum</keyword>
<evidence type="ECO:0000256" key="4">
    <source>
        <dbReference type="PROSITE-ProRule" id="PRU01213"/>
    </source>
</evidence>
<dbReference type="PROSITE" id="PS00211">
    <property type="entry name" value="ABC_TRANSPORTER_1"/>
    <property type="match status" value="1"/>
</dbReference>
<dbReference type="PROSITE" id="PS50893">
    <property type="entry name" value="ABC_TRANSPORTER_2"/>
    <property type="match status" value="1"/>
</dbReference>
<reference evidence="7 8" key="1">
    <citation type="submission" date="2020-04" db="EMBL/GenBank/DDBJ databases">
        <title>Salinimonas sp. HHU 13199.</title>
        <authorList>
            <person name="Cui X."/>
            <person name="Zhang D."/>
        </authorList>
    </citation>
    <scope>NUCLEOTIDE SEQUENCE [LARGE SCALE GENOMIC DNA]</scope>
    <source>
        <strain evidence="7 8">HHU 13199</strain>
    </source>
</reference>
<keyword evidence="2" id="KW-0547">Nucleotide-binding</keyword>
<evidence type="ECO:0000256" key="3">
    <source>
        <dbReference type="ARBA" id="ARBA00022840"/>
    </source>
</evidence>
<dbReference type="EMBL" id="JABBXD010000001">
    <property type="protein sequence ID" value="MBD3584246.1"/>
    <property type="molecule type" value="Genomic_DNA"/>
</dbReference>
<protein>
    <submittedName>
        <fullName evidence="7">ATP-binding cassette domain-containing protein</fullName>
    </submittedName>
</protein>
<feature type="domain" description="ABC transporter" evidence="5">
    <location>
        <begin position="1"/>
        <end position="222"/>
    </location>
</feature>
<dbReference type="Pfam" id="PF00005">
    <property type="entry name" value="ABC_tran"/>
    <property type="match status" value="1"/>
</dbReference>
<dbReference type="PROSITE" id="PS51866">
    <property type="entry name" value="MOP"/>
    <property type="match status" value="1"/>
</dbReference>
<dbReference type="Gene3D" id="2.40.50.100">
    <property type="match status" value="1"/>
</dbReference>
<keyword evidence="8" id="KW-1185">Reference proteome</keyword>
<organism evidence="7 8">
    <name type="scientific">Salinimonas profundi</name>
    <dbReference type="NCBI Taxonomy" id="2729140"/>
    <lineage>
        <taxon>Bacteria</taxon>
        <taxon>Pseudomonadati</taxon>
        <taxon>Pseudomonadota</taxon>
        <taxon>Gammaproteobacteria</taxon>
        <taxon>Alteromonadales</taxon>
        <taxon>Alteromonadaceae</taxon>
        <taxon>Alteromonas/Salinimonas group</taxon>
        <taxon>Salinimonas</taxon>
    </lineage>
</organism>
<dbReference type="Gene3D" id="3.40.50.300">
    <property type="entry name" value="P-loop containing nucleotide triphosphate hydrolases"/>
    <property type="match status" value="1"/>
</dbReference>
<dbReference type="PANTHER" id="PTHR43514">
    <property type="entry name" value="ABC TRANSPORTER I FAMILY MEMBER 10"/>
    <property type="match status" value="1"/>
</dbReference>
<feature type="domain" description="Mop" evidence="6">
    <location>
        <begin position="281"/>
        <end position="340"/>
    </location>
</feature>
<keyword evidence="1" id="KW-0813">Transport</keyword>
<dbReference type="InterPro" id="IPR017871">
    <property type="entry name" value="ABC_transporter-like_CS"/>
</dbReference>
<dbReference type="InterPro" id="IPR008995">
    <property type="entry name" value="Mo/tungstate-bd_C_term_dom"/>
</dbReference>
<dbReference type="Proteomes" id="UP000624419">
    <property type="component" value="Unassembled WGS sequence"/>
</dbReference>
<evidence type="ECO:0000256" key="2">
    <source>
        <dbReference type="ARBA" id="ARBA00022741"/>
    </source>
</evidence>
<dbReference type="InterPro" id="IPR003439">
    <property type="entry name" value="ABC_transporter-like_ATP-bd"/>
</dbReference>
<dbReference type="SMART" id="SM00382">
    <property type="entry name" value="AAA"/>
    <property type="match status" value="1"/>
</dbReference>
<keyword evidence="3 7" id="KW-0067">ATP-binding</keyword>
<dbReference type="GO" id="GO:0005524">
    <property type="term" value="F:ATP binding"/>
    <property type="evidence" value="ECO:0007669"/>
    <property type="project" value="UniProtKB-KW"/>
</dbReference>
<dbReference type="RefSeq" id="WP_191021725.1">
    <property type="nucleotide sequence ID" value="NZ_JABBXD010000001.1"/>
</dbReference>
<name>A0ABR8LH04_9ALTE</name>
<sequence length="340" mass="37066">MEFSVTLPRTTEFTLNATASLLNFSMVGLTGPSGAGKTSLFRALAGLEKDAQIQSRFRQGALNRHRVGMVFQEPLLLPHLTVAGNLQLATRYKASKRSVQQDDEAIIAGCHCQHLLARSPSALSGGEAQRVALARALLNQPELLLLDEPLSAVDQSTRASIMQWLRQVAEQGLPMILISHDISDLWLYCQSLLLMQDGEIVRHDVPSEVIHAMYQQSADSRVRHVAILSGPVRMGDTNDMWTEFECEAQPLYTCRHAAGDAKATLSVAAHTVVIDKDGQVPTSLDNQFMCEVQSIGQPCNGEITVSLQRGSARLYATISAAAVSRLHLRIGDTVRASFPA</sequence>
<gene>
    <name evidence="7" type="ORF">HHX48_00670</name>
</gene>
<dbReference type="InterPro" id="IPR027417">
    <property type="entry name" value="P-loop_NTPase"/>
</dbReference>